<protein>
    <recommendedName>
        <fullName evidence="2">Protein TIC 214</fullName>
    </recommendedName>
    <alternativeName>
        <fullName evidence="2">Translocon at the inner envelope membrane of chloroplasts 214</fullName>
    </alternativeName>
</protein>
<feature type="region of interest" description="Disordered" evidence="3">
    <location>
        <begin position="293"/>
        <end position="313"/>
    </location>
</feature>
<geneLocation type="chloroplast" evidence="4"/>
<feature type="transmembrane region" description="Helical" evidence="2">
    <location>
        <begin position="60"/>
        <end position="80"/>
    </location>
</feature>
<comment type="subcellular location">
    <subcellularLocation>
        <location evidence="1">Membrane</location>
        <topology evidence="1">Multi-pass membrane protein</topology>
    </subcellularLocation>
    <subcellularLocation>
        <location evidence="2">Plastid</location>
        <location evidence="2">Chloroplast inner membrane</location>
    </subcellularLocation>
</comment>
<feature type="transmembrane region" description="Helical" evidence="2">
    <location>
        <begin position="130"/>
        <end position="149"/>
    </location>
</feature>
<keyword evidence="2" id="KW-0813">Transport</keyword>
<comment type="similarity">
    <text evidence="2">Belongs to the TIC214 family.</text>
</comment>
<feature type="transmembrane region" description="Helical" evidence="2">
    <location>
        <begin position="161"/>
        <end position="188"/>
    </location>
</feature>
<keyword evidence="2" id="KW-1001">Plastid inner membrane</keyword>
<dbReference type="PANTHER" id="PTHR33163">
    <property type="entry name" value="PROTEIN TIC 214-RELATED"/>
    <property type="match status" value="1"/>
</dbReference>
<dbReference type="GO" id="GO:0009706">
    <property type="term" value="C:chloroplast inner membrane"/>
    <property type="evidence" value="ECO:0007669"/>
    <property type="project" value="UniProtKB-SubCell"/>
</dbReference>
<dbReference type="RefSeq" id="YP_009558583.1">
    <property type="nucleotide sequence ID" value="NC_040966.1"/>
</dbReference>
<evidence type="ECO:0000256" key="1">
    <source>
        <dbReference type="ARBA" id="ARBA00004141"/>
    </source>
</evidence>
<feature type="transmembrane region" description="Helical" evidence="2">
    <location>
        <begin position="20"/>
        <end position="39"/>
    </location>
</feature>
<accession>A0A3Q9U0T9</accession>
<gene>
    <name evidence="4" type="primary">ycf1</name>
    <name evidence="2" type="synonym">TIC214</name>
</gene>
<dbReference type="EMBL" id="MH841940">
    <property type="protein sequence ID" value="AZZ06680.1"/>
    <property type="molecule type" value="Genomic_DNA"/>
</dbReference>
<keyword evidence="2" id="KW-0472">Membrane</keyword>
<keyword evidence="2" id="KW-0812">Transmembrane</keyword>
<proteinExistence type="inferred from homology"/>
<keyword evidence="2 4" id="KW-0150">Chloroplast</keyword>
<dbReference type="GO" id="GO:0015031">
    <property type="term" value="P:protein transport"/>
    <property type="evidence" value="ECO:0007669"/>
    <property type="project" value="UniProtKB-KW"/>
</dbReference>
<evidence type="ECO:0000256" key="2">
    <source>
        <dbReference type="RuleBase" id="RU364085"/>
    </source>
</evidence>
<dbReference type="Pfam" id="PF05758">
    <property type="entry name" value="Ycf1"/>
    <property type="match status" value="2"/>
</dbReference>
<keyword evidence="2" id="KW-1133">Transmembrane helix</keyword>
<comment type="function">
    <text evidence="2">Involved in protein precursor import into chloroplasts. May be part of an intermediate translocation complex acting as a protein-conducting channel at the inner envelope.</text>
</comment>
<comment type="subunit">
    <text evidence="2">Part of the Tic complex.</text>
</comment>
<dbReference type="InterPro" id="IPR008896">
    <property type="entry name" value="TIC214"/>
</dbReference>
<dbReference type="PANTHER" id="PTHR33163:SF40">
    <property type="entry name" value="PROTEIN TIC 214"/>
    <property type="match status" value="1"/>
</dbReference>
<keyword evidence="2" id="KW-0653">Protein transport</keyword>
<reference evidence="4" key="1">
    <citation type="journal article" date="2018" name="Ann. Bot.">
        <title>Molecular phylogenomics of the tribe Shoreeae (Dipterocarpaceae) using whole plastid genomes.</title>
        <authorList>
            <person name="Heckenhauer J."/>
            <person name="Paun O."/>
            <person name="Chase M.W."/>
            <person name="Ashton P.S."/>
            <person name="Kamariah A.S."/>
            <person name="Samuel R."/>
        </authorList>
    </citation>
    <scope>NUCLEOTIDE SEQUENCE</scope>
    <source>
        <tissue evidence="4">KASspac2</tissue>
    </source>
</reference>
<name>A0A3Q9U0T9_9ROSI</name>
<sequence length="1878" mass="225730">MPFIPGNLILKITNSVVVVGLYYGFLTTFSIGPAYIFLLRARVMKGEEGTKKKVSEITGFFAGQLIMFISIYYAPLHLALGRPHTILVLALWYVSFYAVWNNQEYFIDIGPTFRNEISNLNVQGLFLNNLIFQLFNHFLFPSAMVARLVNIYMFRCNNKMLFVTSSFVGWLIGHILFIKWVGLVLVWIQQKNAIRSIQSNKYLVLFMKRVELALVWIQQKNAIRSIQSNKYLVPKLKYAVSELKYYVSEFKYFVLELRDNIVSILLFTTAICYFSKIPLRYTYPTKLQVQETEEKERKEIDKEREEIDRDREEIDRESQKIEREEIDREREEIDRDREEIDREEINREEINREEINREREERAREIDREIDREIEKLFEGEGAKQEQAVSTEEDEYLLWLENWFEKPIVTHIFNYNRRRRPFRYIKNQRFQNGIKNAMSQYFFYTCESDGKERIAFTYPPSLATFGEMIQKRISFFTTDNFAYDELENRWSSTNELKARNLSKEFLNRVETLEKKSFDLDILQKKTRLCKNETKEEYCPQKYDPFLYGSYRGRIQKLFSPKESYIKRYMNTPWINKIHAILISTDYHEFKQRIDILNRERLLTEEDRPFNNQEMTITGDEQDSNPIDQIIRKYKTGINEISKKVPQDPYDKAGGPNFPTIYEIRSRKSKFLEIKPRKAYGVYREVNYKTRSQLPDYSRALIRGTLRALRRKMVTGESLQIRVHSPFFLDQVENIYNFFHNNFYYTISELFYRIDEIFRNWTGKNKWEKEEDEEEEMVLREGDPSRSEIIRDELEELEDREYFDELGYVREIRGVMLLIQSILRKYIILPSLIIAKNIARILLFQTPEWSEDFKDWKRERHIRCTYIGIPISENEFPPEWLKEGIQIKILYPFCLQPWQNAVKKKKKHDFCFLTPSGTPIDQLFVGIPREEPSFFKPIFKELKKRIKKLKIKCFRALTVLKEEKFFRKVSKETKKWIIKSILFLQGKKLKGNKKELFPSFGEIDEEIDGLGETKKDSPIGETKKDAIIINQMIHESSMRSRSIKEWTNFLLTEKKMKDLTERTNTIQNQLEKIIKIKDTENGFLNQEINISSTKKSYHDKILQASKRIWHIVKRRITRLIRKFDFFIQFWIERLYIDFFLRIINITRTNAQLVLESIKKKIIDKSIFNNERNQEINKKANKNGLHFISSIKKNSFLNIRIRNKKSKTFFDLSSFSQAYVFYKLSQTQGINLYKFKPILQYEGASIFLKNEIKNFFDFGEQGIFHYGLKHKNVFHSGMNEWKNWLKTHYQYDLSHIRWLKLVPEKWRNSVNQHRMAQNKDLKKESSYEKEKIIHYIKENDFDADSLMNQKYKKSNFQKPYRYNFFSYKSINKEDNEDKKDSYIYGSPLQVNNSEEIFYNSNTDKGKFFDMLGGIPIHNFLFPNYLGENDIIDRENFSIRKSRRYCDWFHIWLKNKDDIESWVSTKTKKNIMPEINNLNEVNNYQNYSKINRRRLFYFPIYQNKDPNKKMGKALLFDWMGMNEEILSRPIRNLGVWFFPKFGHPYDVYKQNPWIIPKKSLLSNVIENENVSRKKNNKKRNTSKPRKRVFFNKENLDSEREIRDFDREKEKGIFDPQKRDSQKQIYFKDFIKDRLLRYYFGWYDDFADEKVNTSIYENCFLLKVKSQDYQVPEAAILSILRGETCLDCLFRPNEAKFNASKLMRRGFFLLEPVRLSVNNDVHLILYQTISISLVHKNKQKINQIYHEEGSVTKNNFDELIARQKKMAENRDKNHYDLFVPETILSPKGRRELRILICFNSRGRNSMDRNPVFCNDVKNCGQVLNKSNRLASDKKKLKKLKFFLWPNYRLEDLACMNRYWFNTNNGSRFSMLRIHMYPRLKSR</sequence>
<evidence type="ECO:0000256" key="3">
    <source>
        <dbReference type="SAM" id="MobiDB-lite"/>
    </source>
</evidence>
<dbReference type="GeneID" id="39116484"/>
<keyword evidence="2 4" id="KW-0934">Plastid</keyword>
<evidence type="ECO:0000313" key="4">
    <source>
        <dbReference type="EMBL" id="AZZ06680.1"/>
    </source>
</evidence>
<organism evidence="4">
    <name type="scientific">Rubroshorea pachyphylla</name>
    <dbReference type="NCBI Taxonomy" id="2029437"/>
    <lineage>
        <taxon>Eukaryota</taxon>
        <taxon>Viridiplantae</taxon>
        <taxon>Streptophyta</taxon>
        <taxon>Embryophyta</taxon>
        <taxon>Tracheophyta</taxon>
        <taxon>Spermatophyta</taxon>
        <taxon>Magnoliopsida</taxon>
        <taxon>eudicotyledons</taxon>
        <taxon>Gunneridae</taxon>
        <taxon>Pentapetalae</taxon>
        <taxon>rosids</taxon>
        <taxon>malvids</taxon>
        <taxon>Malvales</taxon>
        <taxon>Dipterocarpaceae</taxon>
        <taxon>Rubroshorea</taxon>
    </lineage>
</organism>